<accession>A0A211YS43</accession>
<gene>
    <name evidence="2" type="ORF">BWR60_35850</name>
</gene>
<dbReference type="STRING" id="1122125.GCA_000423185_06424"/>
<dbReference type="InterPro" id="IPR000182">
    <property type="entry name" value="GNAT_dom"/>
</dbReference>
<feature type="domain" description="N-acetyltransferase" evidence="1">
    <location>
        <begin position="13"/>
        <end position="171"/>
    </location>
</feature>
<dbReference type="InterPro" id="IPR016181">
    <property type="entry name" value="Acyl_CoA_acyltransferase"/>
</dbReference>
<dbReference type="PANTHER" id="PTHR43792">
    <property type="entry name" value="GNAT FAMILY, PUTATIVE (AFU_ORTHOLOGUE AFUA_3G00765)-RELATED-RELATED"/>
    <property type="match status" value="1"/>
</dbReference>
<dbReference type="EMBL" id="NHON01000202">
    <property type="protein sequence ID" value="OWJ55862.1"/>
    <property type="molecule type" value="Genomic_DNA"/>
</dbReference>
<evidence type="ECO:0000259" key="1">
    <source>
        <dbReference type="PROSITE" id="PS51186"/>
    </source>
</evidence>
<protein>
    <recommendedName>
        <fullName evidence="1">N-acetyltransferase domain-containing protein</fullName>
    </recommendedName>
</protein>
<evidence type="ECO:0000313" key="3">
    <source>
        <dbReference type="Proteomes" id="UP000196655"/>
    </source>
</evidence>
<dbReference type="Proteomes" id="UP000196655">
    <property type="component" value="Unassembled WGS sequence"/>
</dbReference>
<sequence>MTEFPEELETERLRLRRHRPSDAGEIAHLLDDWEVVRWLSDVPFPYGFADAEDWIRTAEKRWIAGREYQFVVTLPDSGAVIGHMGLAIATNGRVGSFGYWFGRRWWGQGFATEAAQAVIAFGFLDLRLERIQAAYHPDNAPSGHVLVKAGLMTDGVRTIDFKALGQAVPCPLFALSRQDYLKIYAA</sequence>
<keyword evidence="3" id="KW-1185">Reference proteome</keyword>
<proteinExistence type="predicted"/>
<dbReference type="OrthoDB" id="6293260at2"/>
<dbReference type="InterPro" id="IPR051531">
    <property type="entry name" value="N-acetyltransferase"/>
</dbReference>
<dbReference type="SUPFAM" id="SSF55729">
    <property type="entry name" value="Acyl-CoA N-acyltransferases (Nat)"/>
    <property type="match status" value="1"/>
</dbReference>
<name>A0A211YS43_9PROT</name>
<reference evidence="3" key="1">
    <citation type="submission" date="2017-05" db="EMBL/GenBank/DDBJ databases">
        <authorList>
            <person name="Macchi M."/>
            <person name="Festa S."/>
            <person name="Coppotelli B.M."/>
            <person name="Morelli I.S."/>
        </authorList>
    </citation>
    <scope>NUCLEOTIDE SEQUENCE [LARGE SCALE GENOMIC DNA]</scope>
    <source>
        <strain evidence="3">I</strain>
    </source>
</reference>
<dbReference type="Pfam" id="PF13302">
    <property type="entry name" value="Acetyltransf_3"/>
    <property type="match status" value="1"/>
</dbReference>
<dbReference type="AlphaFoldDB" id="A0A211YS43"/>
<dbReference type="GO" id="GO:0016747">
    <property type="term" value="F:acyltransferase activity, transferring groups other than amino-acyl groups"/>
    <property type="evidence" value="ECO:0007669"/>
    <property type="project" value="InterPro"/>
</dbReference>
<organism evidence="2 3">
    <name type="scientific">Inquilinus limosus</name>
    <dbReference type="NCBI Taxonomy" id="171674"/>
    <lineage>
        <taxon>Bacteria</taxon>
        <taxon>Pseudomonadati</taxon>
        <taxon>Pseudomonadota</taxon>
        <taxon>Alphaproteobacteria</taxon>
        <taxon>Rhodospirillales</taxon>
        <taxon>Rhodospirillaceae</taxon>
        <taxon>Inquilinus</taxon>
    </lineage>
</organism>
<evidence type="ECO:0000313" key="2">
    <source>
        <dbReference type="EMBL" id="OWJ55862.1"/>
    </source>
</evidence>
<dbReference type="Gene3D" id="3.40.630.30">
    <property type="match status" value="1"/>
</dbReference>
<dbReference type="PROSITE" id="PS51186">
    <property type="entry name" value="GNAT"/>
    <property type="match status" value="1"/>
</dbReference>
<dbReference type="RefSeq" id="WP_088158117.1">
    <property type="nucleotide sequence ID" value="NZ_NHON01000202.1"/>
</dbReference>
<comment type="caution">
    <text evidence="2">The sequence shown here is derived from an EMBL/GenBank/DDBJ whole genome shotgun (WGS) entry which is preliminary data.</text>
</comment>